<evidence type="ECO:0000256" key="1">
    <source>
        <dbReference type="SAM" id="Coils"/>
    </source>
</evidence>
<feature type="compositionally biased region" description="Polar residues" evidence="2">
    <location>
        <begin position="1"/>
        <end position="15"/>
    </location>
</feature>
<evidence type="ECO:0000256" key="2">
    <source>
        <dbReference type="SAM" id="MobiDB-lite"/>
    </source>
</evidence>
<feature type="compositionally biased region" description="Basic and acidic residues" evidence="2">
    <location>
        <begin position="654"/>
        <end position="665"/>
    </location>
</feature>
<evidence type="ECO:0000313" key="5">
    <source>
        <dbReference type="Proteomes" id="UP000585474"/>
    </source>
</evidence>
<accession>A0A7J0FNC1</accession>
<protein>
    <recommendedName>
        <fullName evidence="3">Transposase (putative) gypsy type domain-containing protein</fullName>
    </recommendedName>
</protein>
<dbReference type="PANTHER" id="PTHR31099">
    <property type="entry name" value="OS06G0165300 PROTEIN"/>
    <property type="match status" value="1"/>
</dbReference>
<evidence type="ECO:0000259" key="3">
    <source>
        <dbReference type="Pfam" id="PF04195"/>
    </source>
</evidence>
<feature type="domain" description="Transposase (putative) gypsy type" evidence="3">
    <location>
        <begin position="96"/>
        <end position="160"/>
    </location>
</feature>
<feature type="compositionally biased region" description="Acidic residues" evidence="2">
    <location>
        <begin position="642"/>
        <end position="653"/>
    </location>
</feature>
<dbReference type="InterPro" id="IPR007321">
    <property type="entry name" value="Transposase_28"/>
</dbReference>
<dbReference type="EMBL" id="BJWL01000013">
    <property type="protein sequence ID" value="GFY99886.1"/>
    <property type="molecule type" value="Genomic_DNA"/>
</dbReference>
<keyword evidence="1" id="KW-0175">Coiled coil</keyword>
<evidence type="ECO:0000313" key="4">
    <source>
        <dbReference type="EMBL" id="GFY99886.1"/>
    </source>
</evidence>
<gene>
    <name evidence="4" type="ORF">Acr_13g0012860</name>
</gene>
<organism evidence="4 5">
    <name type="scientific">Actinidia rufa</name>
    <dbReference type="NCBI Taxonomy" id="165716"/>
    <lineage>
        <taxon>Eukaryota</taxon>
        <taxon>Viridiplantae</taxon>
        <taxon>Streptophyta</taxon>
        <taxon>Embryophyta</taxon>
        <taxon>Tracheophyta</taxon>
        <taxon>Spermatophyta</taxon>
        <taxon>Magnoliopsida</taxon>
        <taxon>eudicotyledons</taxon>
        <taxon>Gunneridae</taxon>
        <taxon>Pentapetalae</taxon>
        <taxon>asterids</taxon>
        <taxon>Ericales</taxon>
        <taxon>Actinidiaceae</taxon>
        <taxon>Actinidia</taxon>
    </lineage>
</organism>
<dbReference type="AlphaFoldDB" id="A0A7J0FNC1"/>
<name>A0A7J0FNC1_9ERIC</name>
<proteinExistence type="predicted"/>
<feature type="region of interest" description="Disordered" evidence="2">
    <location>
        <begin position="388"/>
        <end position="476"/>
    </location>
</feature>
<sequence length="665" mass="73208">MSHYSDVTGSGNLDSLPSWVSDHLGEGSPYMTDEVNQSPSSPMEGSPEESPLVAVHPSVEEKTNRDTYSFPSGVQIRLPDEGETITSIRPGEVAFYEAAFPAGLRFPLHNTIRLILQFYNICPAQLVPNAWRSIACSMALWRVYKYSLSLSEFRNLFSLNCNPKPDQGWLYFKARNKKVLLGGYPSNVKGWKSKFFFVSGDEWEIPEGTSRVGAQEFRGRGEFQVDKHCNNPPRLLGDEPKIFEEIFRSVEESGRFSVPVLLDSKSFRRVFVSPGSRTSRTAAIIFRAPRAMWVSPKIPHEQAWRESPSRDDSIECLGSIKTELRRLLPHIPDLTLLRWTGGKVLDPTLDRFLNAPSSNPSSESCSDSSLPVELESDGLALRRSAKKLGKSAGASSGTPIPAKGVVIGEKQAGESITSSPSKRGKADDGSKGKGVDIGPEGKKKATSSSKASAAPTVVPSCPGEGTSAHLGAVPGPTPSILGSPSVAEGLLRGRWCSAHLWPSVVGRLESRHLFRRGRVASMETEVARLQKVAFDLEQQLDESRAREQQANDELARAKSDRDSLSDKFERLGVLVNELREALNKSKEFSMEEFKSSSEFMVAVEDFASKYFGKGFNFCKVQLRRHHPDLAIDLEGTVVDQDLLAEQDEADEENEKEKTGENEGGN</sequence>
<feature type="coiled-coil region" evidence="1">
    <location>
        <begin position="519"/>
        <end position="567"/>
    </location>
</feature>
<feature type="compositionally biased region" description="Low complexity" evidence="2">
    <location>
        <begin position="446"/>
        <end position="460"/>
    </location>
</feature>
<feature type="region of interest" description="Disordered" evidence="2">
    <location>
        <begin position="1"/>
        <end position="73"/>
    </location>
</feature>
<dbReference type="Proteomes" id="UP000585474">
    <property type="component" value="Unassembled WGS sequence"/>
</dbReference>
<keyword evidence="5" id="KW-1185">Reference proteome</keyword>
<reference evidence="4 5" key="1">
    <citation type="submission" date="2019-07" db="EMBL/GenBank/DDBJ databases">
        <title>De Novo Assembly of kiwifruit Actinidia rufa.</title>
        <authorList>
            <person name="Sugita-Konishi S."/>
            <person name="Sato K."/>
            <person name="Mori E."/>
            <person name="Abe Y."/>
            <person name="Kisaki G."/>
            <person name="Hamano K."/>
            <person name="Suezawa K."/>
            <person name="Otani M."/>
            <person name="Fukuda T."/>
            <person name="Manabe T."/>
            <person name="Gomi K."/>
            <person name="Tabuchi M."/>
            <person name="Akimitsu K."/>
            <person name="Kataoka I."/>
        </authorList>
    </citation>
    <scope>NUCLEOTIDE SEQUENCE [LARGE SCALE GENOMIC DNA]</scope>
    <source>
        <strain evidence="5">cv. Fuchu</strain>
    </source>
</reference>
<feature type="compositionally biased region" description="Basic and acidic residues" evidence="2">
    <location>
        <begin position="424"/>
        <end position="443"/>
    </location>
</feature>
<dbReference type="PANTHER" id="PTHR31099:SF49">
    <property type="entry name" value="MYOSIN HEAVY CHAIN-LIKE PROTEIN"/>
    <property type="match status" value="1"/>
</dbReference>
<feature type="region of interest" description="Disordered" evidence="2">
    <location>
        <begin position="641"/>
        <end position="665"/>
    </location>
</feature>
<dbReference type="Pfam" id="PF04195">
    <property type="entry name" value="Transposase_28"/>
    <property type="match status" value="1"/>
</dbReference>
<dbReference type="OrthoDB" id="1751927at2759"/>
<feature type="compositionally biased region" description="Low complexity" evidence="2">
    <location>
        <begin position="38"/>
        <end position="51"/>
    </location>
</feature>
<comment type="caution">
    <text evidence="4">The sequence shown here is derived from an EMBL/GenBank/DDBJ whole genome shotgun (WGS) entry which is preliminary data.</text>
</comment>